<dbReference type="eggNOG" id="arCOG09065">
    <property type="taxonomic scope" value="Archaea"/>
</dbReference>
<protein>
    <submittedName>
        <fullName evidence="2">Uncharacterized protein</fullName>
    </submittedName>
</protein>
<name>L9WB70_9EURY</name>
<evidence type="ECO:0000256" key="1">
    <source>
        <dbReference type="SAM" id="Phobius"/>
    </source>
</evidence>
<dbReference type="PATRIC" id="fig|1227500.6.peg.2890"/>
<keyword evidence="3" id="KW-1185">Reference proteome</keyword>
<comment type="caution">
    <text evidence="2">The sequence shown here is derived from an EMBL/GenBank/DDBJ whole genome shotgun (WGS) entry which is preliminary data.</text>
</comment>
<evidence type="ECO:0000313" key="3">
    <source>
        <dbReference type="Proteomes" id="UP000011690"/>
    </source>
</evidence>
<keyword evidence="1" id="KW-0472">Membrane</keyword>
<gene>
    <name evidence="2" type="ORF">C494_14318</name>
</gene>
<accession>L9WB70</accession>
<keyword evidence="1" id="KW-0812">Transmembrane</keyword>
<proteinExistence type="predicted"/>
<feature type="transmembrane region" description="Helical" evidence="1">
    <location>
        <begin position="95"/>
        <end position="117"/>
    </location>
</feature>
<organism evidence="2 3">
    <name type="scientific">Natronorubrum bangense JCM 10635</name>
    <dbReference type="NCBI Taxonomy" id="1227500"/>
    <lineage>
        <taxon>Archaea</taxon>
        <taxon>Methanobacteriati</taxon>
        <taxon>Methanobacteriota</taxon>
        <taxon>Stenosarchaea group</taxon>
        <taxon>Halobacteria</taxon>
        <taxon>Halobacteriales</taxon>
        <taxon>Natrialbaceae</taxon>
        <taxon>Natronorubrum</taxon>
    </lineage>
</organism>
<feature type="transmembrane region" description="Helical" evidence="1">
    <location>
        <begin position="64"/>
        <end position="89"/>
    </location>
</feature>
<dbReference type="Proteomes" id="UP000011690">
    <property type="component" value="Unassembled WGS sequence"/>
</dbReference>
<dbReference type="STRING" id="1227500.C494_14318"/>
<dbReference type="EMBL" id="AOHY01000040">
    <property type="protein sequence ID" value="ELY46501.1"/>
    <property type="molecule type" value="Genomic_DNA"/>
</dbReference>
<feature type="transmembrane region" description="Helical" evidence="1">
    <location>
        <begin position="30"/>
        <end position="52"/>
    </location>
</feature>
<evidence type="ECO:0000313" key="2">
    <source>
        <dbReference type="EMBL" id="ELY46501.1"/>
    </source>
</evidence>
<keyword evidence="1" id="KW-1133">Transmembrane helix</keyword>
<dbReference type="AlphaFoldDB" id="L9WB70"/>
<sequence length="133" mass="13129">MLTRAGPASFEAVALLDTGVVRVLVSPVNVTIGLLIAGLVGLNLGLTYLAVVQPATCGIGAGSGLLASMPALLSGTVCCGPVILIALGIQASGLLLTMFAWLLPLGVGLMLLSLVYVAGRIDVAGASGETPST</sequence>
<reference evidence="2 3" key="1">
    <citation type="journal article" date="2014" name="PLoS Genet.">
        <title>Phylogenetically driven sequencing of extremely halophilic archaea reveals strategies for static and dynamic osmo-response.</title>
        <authorList>
            <person name="Becker E.A."/>
            <person name="Seitzer P.M."/>
            <person name="Tritt A."/>
            <person name="Larsen D."/>
            <person name="Krusor M."/>
            <person name="Yao A.I."/>
            <person name="Wu D."/>
            <person name="Madern D."/>
            <person name="Eisen J.A."/>
            <person name="Darling A.E."/>
            <person name="Facciotti M.T."/>
        </authorList>
    </citation>
    <scope>NUCLEOTIDE SEQUENCE [LARGE SCALE GENOMIC DNA]</scope>
    <source>
        <strain evidence="2 3">JCM 10635</strain>
    </source>
</reference>